<evidence type="ECO:0000313" key="3">
    <source>
        <dbReference type="Proteomes" id="UP001327560"/>
    </source>
</evidence>
<evidence type="ECO:0000256" key="1">
    <source>
        <dbReference type="SAM" id="MobiDB-lite"/>
    </source>
</evidence>
<protein>
    <submittedName>
        <fullName evidence="2">Uncharacterized protein</fullName>
    </submittedName>
</protein>
<keyword evidence="3" id="KW-1185">Reference proteome</keyword>
<feature type="region of interest" description="Disordered" evidence="1">
    <location>
        <begin position="96"/>
        <end position="124"/>
    </location>
</feature>
<accession>A0AAQ3JQQ9</accession>
<name>A0AAQ3JQQ9_9LILI</name>
<feature type="region of interest" description="Disordered" evidence="1">
    <location>
        <begin position="1"/>
        <end position="25"/>
    </location>
</feature>
<evidence type="ECO:0000313" key="2">
    <source>
        <dbReference type="EMBL" id="WOK93598.1"/>
    </source>
</evidence>
<organism evidence="2 3">
    <name type="scientific">Canna indica</name>
    <name type="common">Indian-shot</name>
    <dbReference type="NCBI Taxonomy" id="4628"/>
    <lineage>
        <taxon>Eukaryota</taxon>
        <taxon>Viridiplantae</taxon>
        <taxon>Streptophyta</taxon>
        <taxon>Embryophyta</taxon>
        <taxon>Tracheophyta</taxon>
        <taxon>Spermatophyta</taxon>
        <taxon>Magnoliopsida</taxon>
        <taxon>Liliopsida</taxon>
        <taxon>Zingiberales</taxon>
        <taxon>Cannaceae</taxon>
        <taxon>Canna</taxon>
    </lineage>
</organism>
<gene>
    <name evidence="2" type="ORF">Cni_G02298</name>
</gene>
<sequence length="124" mass="14062">MNANLHKLQKGETKMEEEQEQDLEEEKRLLLDVTSGLEEPVEERSAMALVHGHVASILAKAHGRLARELNHEVGLVLLEGLAVEVTCNDASIGVTRRRVGEERERSRRHQVGNGRGRPERRREE</sequence>
<dbReference type="AlphaFoldDB" id="A0AAQ3JQQ9"/>
<dbReference type="Proteomes" id="UP001327560">
    <property type="component" value="Chromosome 1"/>
</dbReference>
<reference evidence="2 3" key="1">
    <citation type="submission" date="2023-10" db="EMBL/GenBank/DDBJ databases">
        <title>Chromosome-scale genome assembly provides insights into flower coloration mechanisms of Canna indica.</title>
        <authorList>
            <person name="Li C."/>
        </authorList>
    </citation>
    <scope>NUCLEOTIDE SEQUENCE [LARGE SCALE GENOMIC DNA]</scope>
    <source>
        <tissue evidence="2">Flower</tissue>
    </source>
</reference>
<dbReference type="EMBL" id="CP136890">
    <property type="protein sequence ID" value="WOK93598.1"/>
    <property type="molecule type" value="Genomic_DNA"/>
</dbReference>
<proteinExistence type="predicted"/>